<keyword evidence="4" id="KW-1185">Reference proteome</keyword>
<dbReference type="SUPFAM" id="SSF56672">
    <property type="entry name" value="DNA/RNA polymerases"/>
    <property type="match status" value="1"/>
</dbReference>
<feature type="region of interest" description="Disordered" evidence="1">
    <location>
        <begin position="277"/>
        <end position="297"/>
    </location>
</feature>
<name>A0ABD1JR45_9TELE</name>
<accession>A0ABD1JR45</accession>
<gene>
    <name evidence="3" type="ORF">ACEWY4_014019</name>
</gene>
<proteinExistence type="predicted"/>
<dbReference type="Gene3D" id="3.10.10.10">
    <property type="entry name" value="HIV Type 1 Reverse Transcriptase, subunit A, domain 1"/>
    <property type="match status" value="1"/>
</dbReference>
<dbReference type="InterPro" id="IPR012337">
    <property type="entry name" value="RNaseH-like_sf"/>
</dbReference>
<dbReference type="GO" id="GO:0006259">
    <property type="term" value="P:DNA metabolic process"/>
    <property type="evidence" value="ECO:0007669"/>
    <property type="project" value="UniProtKB-ARBA"/>
</dbReference>
<protein>
    <recommendedName>
        <fullName evidence="2">Integrase catalytic domain-containing protein</fullName>
    </recommendedName>
</protein>
<dbReference type="SUPFAM" id="SSF53098">
    <property type="entry name" value="Ribonuclease H-like"/>
    <property type="match status" value="1"/>
</dbReference>
<dbReference type="Proteomes" id="UP001591681">
    <property type="component" value="Unassembled WGS sequence"/>
</dbReference>
<sequence length="326" mass="36515">MDTASVTGFKKKQPLSKQMSQKTSQEKTSQCSRCGDTRGHHPGKMEGEYTIVLKPGAKPFSLSTPRRISLPLMPKVKEELSRMVEEPTAWCAPMVVVPKSSGRVRICTDLTELNNAREANSTEPFTKLRPGQRPSPTPPRTATASEAVIEHFKSIFAHHGIPDVVRSDNGPQFASEHFRKFAQEWGFDHVTSSPHFAQSNGEAEWAVRTIKGLLKKSSDPYLALMAYRAAALANGHSPAELLMGRKIRTPVPVMPSQLNPGWTDMDNLRKTELRYKMKQKEDSDRHHRAHNMPPLQDGDHIWVKDILERGTVVSKAGTPRSYMNDE</sequence>
<feature type="region of interest" description="Disordered" evidence="1">
    <location>
        <begin position="1"/>
        <end position="45"/>
    </location>
</feature>
<organism evidence="3 4">
    <name type="scientific">Coilia grayii</name>
    <name type="common">Gray's grenadier anchovy</name>
    <dbReference type="NCBI Taxonomy" id="363190"/>
    <lineage>
        <taxon>Eukaryota</taxon>
        <taxon>Metazoa</taxon>
        <taxon>Chordata</taxon>
        <taxon>Craniata</taxon>
        <taxon>Vertebrata</taxon>
        <taxon>Euteleostomi</taxon>
        <taxon>Actinopterygii</taxon>
        <taxon>Neopterygii</taxon>
        <taxon>Teleostei</taxon>
        <taxon>Clupei</taxon>
        <taxon>Clupeiformes</taxon>
        <taxon>Clupeoidei</taxon>
        <taxon>Engraulidae</taxon>
        <taxon>Coilinae</taxon>
        <taxon>Coilia</taxon>
    </lineage>
</organism>
<dbReference type="PANTHER" id="PTHR37984:SF9">
    <property type="entry name" value="INTEGRASE CATALYTIC DOMAIN-CONTAINING PROTEIN"/>
    <property type="match status" value="1"/>
</dbReference>
<evidence type="ECO:0000256" key="1">
    <source>
        <dbReference type="SAM" id="MobiDB-lite"/>
    </source>
</evidence>
<dbReference type="InterPro" id="IPR001584">
    <property type="entry name" value="Integrase_cat-core"/>
</dbReference>
<dbReference type="Pfam" id="PF00665">
    <property type="entry name" value="rve"/>
    <property type="match status" value="1"/>
</dbReference>
<evidence type="ECO:0000313" key="4">
    <source>
        <dbReference type="Proteomes" id="UP001591681"/>
    </source>
</evidence>
<dbReference type="FunFam" id="3.30.420.10:FF:000063">
    <property type="entry name" value="Retrovirus-related Pol polyprotein from transposon 297-like Protein"/>
    <property type="match status" value="1"/>
</dbReference>
<feature type="compositionally biased region" description="Polar residues" evidence="1">
    <location>
        <begin position="115"/>
        <end position="124"/>
    </location>
</feature>
<dbReference type="PANTHER" id="PTHR37984">
    <property type="entry name" value="PROTEIN CBG26694"/>
    <property type="match status" value="1"/>
</dbReference>
<dbReference type="InterPro" id="IPR036397">
    <property type="entry name" value="RNaseH_sf"/>
</dbReference>
<evidence type="ECO:0000259" key="2">
    <source>
        <dbReference type="PROSITE" id="PS50994"/>
    </source>
</evidence>
<dbReference type="PROSITE" id="PS50994">
    <property type="entry name" value="INTEGRASE"/>
    <property type="match status" value="1"/>
</dbReference>
<evidence type="ECO:0000313" key="3">
    <source>
        <dbReference type="EMBL" id="KAL2089331.1"/>
    </source>
</evidence>
<feature type="compositionally biased region" description="Polar residues" evidence="1">
    <location>
        <begin position="15"/>
        <end position="32"/>
    </location>
</feature>
<feature type="compositionally biased region" description="Basic and acidic residues" evidence="1">
    <location>
        <begin position="35"/>
        <end position="45"/>
    </location>
</feature>
<reference evidence="3 4" key="1">
    <citation type="submission" date="2024-09" db="EMBL/GenBank/DDBJ databases">
        <title>A chromosome-level genome assembly of Gray's grenadier anchovy, Coilia grayii.</title>
        <authorList>
            <person name="Fu Z."/>
        </authorList>
    </citation>
    <scope>NUCLEOTIDE SEQUENCE [LARGE SCALE GENOMIC DNA]</scope>
    <source>
        <strain evidence="3">G4</strain>
        <tissue evidence="3">Muscle</tissue>
    </source>
</reference>
<dbReference type="InterPro" id="IPR050951">
    <property type="entry name" value="Retrovirus_Pol_polyprotein"/>
</dbReference>
<feature type="domain" description="Integrase catalytic" evidence="2">
    <location>
        <begin position="141"/>
        <end position="258"/>
    </location>
</feature>
<dbReference type="InterPro" id="IPR043502">
    <property type="entry name" value="DNA/RNA_pol_sf"/>
</dbReference>
<comment type="caution">
    <text evidence="3">The sequence shown here is derived from an EMBL/GenBank/DDBJ whole genome shotgun (WGS) entry which is preliminary data.</text>
</comment>
<feature type="region of interest" description="Disordered" evidence="1">
    <location>
        <begin position="115"/>
        <end position="141"/>
    </location>
</feature>
<dbReference type="AlphaFoldDB" id="A0ABD1JR45"/>
<dbReference type="Gene3D" id="3.30.420.10">
    <property type="entry name" value="Ribonuclease H-like superfamily/Ribonuclease H"/>
    <property type="match status" value="1"/>
</dbReference>
<dbReference type="EMBL" id="JBHFQA010000012">
    <property type="protein sequence ID" value="KAL2089331.1"/>
    <property type="molecule type" value="Genomic_DNA"/>
</dbReference>